<keyword evidence="4" id="KW-1185">Reference proteome</keyword>
<reference evidence="1 4" key="4">
    <citation type="journal article" date="2024" name="Microbiol. Resour. Announc.">
        <title>Genome annotations for the ascomycete fungi Trichoderma harzianum, Trichoderma aggressivum, and Purpureocillium lilacinum.</title>
        <authorList>
            <person name="Beijen E.P.W."/>
            <person name="Ohm R.A."/>
        </authorList>
    </citation>
    <scope>NUCLEOTIDE SEQUENCE [LARGE SCALE GENOMIC DNA]</scope>
    <source>
        <strain evidence="1 4">CBS 150709</strain>
    </source>
</reference>
<reference evidence="2" key="1">
    <citation type="submission" date="2015-05" db="EMBL/GenBank/DDBJ databases">
        <authorList>
            <person name="Wang D.B."/>
            <person name="Wang M."/>
        </authorList>
    </citation>
    <scope>NUCLEOTIDE SEQUENCE</scope>
    <source>
        <strain evidence="2">36-1</strain>
    </source>
</reference>
<gene>
    <name evidence="2" type="ORF">PCL_07155</name>
    <name evidence="1" type="ORF">Purlil1_7532</name>
</gene>
<sequence length="161" mass="17864">MLLSTSWSFADGLISGNGQFFASVGDTRRDALLGEMRLGHPAVPNSKAPGCGWRHEGTLLVFGTFWRCMRFLPWFIASSQMGREISLADHGSRKQVGRDEFGADPRCLHAFQPCWRAKDERCWGGRGEPHGQGQRAALVKTPCVVHQHRISFPNEILDGTA</sequence>
<dbReference type="EMBL" id="LCWV01000034">
    <property type="protein sequence ID" value="PWI65386.1"/>
    <property type="molecule type" value="Genomic_DNA"/>
</dbReference>
<comment type="caution">
    <text evidence="2">The sequence shown here is derived from an EMBL/GenBank/DDBJ whole genome shotgun (WGS) entry which is preliminary data.</text>
</comment>
<evidence type="ECO:0000313" key="4">
    <source>
        <dbReference type="Proteomes" id="UP001287286"/>
    </source>
</evidence>
<dbReference type="EMBL" id="JAWRVI010000027">
    <property type="protein sequence ID" value="KAK4088053.1"/>
    <property type="molecule type" value="Genomic_DNA"/>
</dbReference>
<organism evidence="2 3">
    <name type="scientific">Purpureocillium lilacinum</name>
    <name type="common">Paecilomyces lilacinus</name>
    <dbReference type="NCBI Taxonomy" id="33203"/>
    <lineage>
        <taxon>Eukaryota</taxon>
        <taxon>Fungi</taxon>
        <taxon>Dikarya</taxon>
        <taxon>Ascomycota</taxon>
        <taxon>Pezizomycotina</taxon>
        <taxon>Sordariomycetes</taxon>
        <taxon>Hypocreomycetidae</taxon>
        <taxon>Hypocreales</taxon>
        <taxon>Ophiocordycipitaceae</taxon>
        <taxon>Purpureocillium</taxon>
    </lineage>
</organism>
<evidence type="ECO:0000313" key="2">
    <source>
        <dbReference type="EMBL" id="PWI65386.1"/>
    </source>
</evidence>
<reference evidence="2 3" key="2">
    <citation type="journal article" date="2016" name="Front. Microbiol.">
        <title>Genome and transcriptome sequences reveal the specific parasitism of the nematophagous Purpureocillium lilacinum 36-1.</title>
        <authorList>
            <person name="Xie J."/>
            <person name="Li S."/>
            <person name="Mo C."/>
            <person name="Xiao X."/>
            <person name="Peng D."/>
            <person name="Wang G."/>
            <person name="Xiao Y."/>
        </authorList>
    </citation>
    <scope>NUCLEOTIDE SEQUENCE [LARGE SCALE GENOMIC DNA]</scope>
    <source>
        <strain evidence="2 3">36-1</strain>
    </source>
</reference>
<proteinExistence type="predicted"/>
<name>A0A2U3DT20_PURLI</name>
<dbReference type="Proteomes" id="UP001287286">
    <property type="component" value="Unassembled WGS sequence"/>
</dbReference>
<dbReference type="AlphaFoldDB" id="A0A2U3DT20"/>
<protein>
    <submittedName>
        <fullName evidence="2">Uncharacterized protein</fullName>
    </submittedName>
</protein>
<reference evidence="1" key="3">
    <citation type="submission" date="2023-11" db="EMBL/GenBank/DDBJ databases">
        <authorList>
            <person name="Beijen E."/>
            <person name="Ohm R.A."/>
        </authorList>
    </citation>
    <scope>NUCLEOTIDE SEQUENCE</scope>
    <source>
        <strain evidence="1">CBS 150709</strain>
    </source>
</reference>
<evidence type="ECO:0000313" key="1">
    <source>
        <dbReference type="EMBL" id="KAK4088053.1"/>
    </source>
</evidence>
<dbReference type="Proteomes" id="UP000245956">
    <property type="component" value="Unassembled WGS sequence"/>
</dbReference>
<evidence type="ECO:0000313" key="3">
    <source>
        <dbReference type="Proteomes" id="UP000245956"/>
    </source>
</evidence>
<accession>A0A2U3DT20</accession>